<dbReference type="EMBL" id="CM047897">
    <property type="protein sequence ID" value="KAJ0112528.1"/>
    <property type="molecule type" value="Genomic_DNA"/>
</dbReference>
<name>A0ACC1CA36_9ROSI</name>
<reference evidence="2" key="1">
    <citation type="journal article" date="2023" name="G3 (Bethesda)">
        <title>Genome assembly and association tests identify interacting loci associated with vigor, precocity, and sex in interspecific pistachio rootstocks.</title>
        <authorList>
            <person name="Palmer W."/>
            <person name="Jacygrad E."/>
            <person name="Sagayaradj S."/>
            <person name="Cavanaugh K."/>
            <person name="Han R."/>
            <person name="Bertier L."/>
            <person name="Beede B."/>
            <person name="Kafkas S."/>
            <person name="Golino D."/>
            <person name="Preece J."/>
            <person name="Michelmore R."/>
        </authorList>
    </citation>
    <scope>NUCLEOTIDE SEQUENCE [LARGE SCALE GENOMIC DNA]</scope>
</reference>
<gene>
    <name evidence="1" type="ORF">Patl1_02427</name>
</gene>
<evidence type="ECO:0000313" key="1">
    <source>
        <dbReference type="EMBL" id="KAJ0112528.1"/>
    </source>
</evidence>
<sequence length="141" mass="16153">MNNNNPLLLNTSLLPKLKILSASATLSFLPYNWCSPSTSPPRLMERVAAMYKPNLRNFNNNTMIMPLPTSTTTDKFPIRRLSPVEIELHREKGLCYNCDEKFFIGHRCKGKSTLLYLEGLDDDIENDQPPEDTPFSFKSRN</sequence>
<comment type="caution">
    <text evidence="1">The sequence shown here is derived from an EMBL/GenBank/DDBJ whole genome shotgun (WGS) entry which is preliminary data.</text>
</comment>
<organism evidence="1 2">
    <name type="scientific">Pistacia atlantica</name>
    <dbReference type="NCBI Taxonomy" id="434234"/>
    <lineage>
        <taxon>Eukaryota</taxon>
        <taxon>Viridiplantae</taxon>
        <taxon>Streptophyta</taxon>
        <taxon>Embryophyta</taxon>
        <taxon>Tracheophyta</taxon>
        <taxon>Spermatophyta</taxon>
        <taxon>Magnoliopsida</taxon>
        <taxon>eudicotyledons</taxon>
        <taxon>Gunneridae</taxon>
        <taxon>Pentapetalae</taxon>
        <taxon>rosids</taxon>
        <taxon>malvids</taxon>
        <taxon>Sapindales</taxon>
        <taxon>Anacardiaceae</taxon>
        <taxon>Pistacia</taxon>
    </lineage>
</organism>
<evidence type="ECO:0000313" key="2">
    <source>
        <dbReference type="Proteomes" id="UP001164250"/>
    </source>
</evidence>
<proteinExistence type="predicted"/>
<dbReference type="Proteomes" id="UP001164250">
    <property type="component" value="Chromosome 1"/>
</dbReference>
<accession>A0ACC1CA36</accession>
<keyword evidence="2" id="KW-1185">Reference proteome</keyword>
<protein>
    <submittedName>
        <fullName evidence="1">Uncharacterized protein</fullName>
    </submittedName>
</protein>